<protein>
    <submittedName>
        <fullName evidence="3">Protein rep</fullName>
    </submittedName>
</protein>
<dbReference type="GO" id="GO:0006260">
    <property type="term" value="P:DNA replication"/>
    <property type="evidence" value="ECO:0007669"/>
    <property type="project" value="UniProtKB-KW"/>
</dbReference>
<evidence type="ECO:0000256" key="1">
    <source>
        <dbReference type="ARBA" id="ARBA00008909"/>
    </source>
</evidence>
<dbReference type="Pfam" id="PF01446">
    <property type="entry name" value="Rep_1"/>
    <property type="match status" value="1"/>
</dbReference>
<accession>A0A4R6BUY2</accession>
<gene>
    <name evidence="3" type="ORF">ERX55_11165</name>
</gene>
<dbReference type="GO" id="GO:0003677">
    <property type="term" value="F:DNA binding"/>
    <property type="evidence" value="ECO:0007669"/>
    <property type="project" value="InterPro"/>
</dbReference>
<evidence type="ECO:0000256" key="2">
    <source>
        <dbReference type="ARBA" id="ARBA00022705"/>
    </source>
</evidence>
<name>A0A4R6BUY2_9STAP</name>
<proteinExistence type="inferred from homology"/>
<organism evidence="3 4">
    <name type="scientific">Macrococcus bovicus</name>
    <dbReference type="NCBI Taxonomy" id="69968"/>
    <lineage>
        <taxon>Bacteria</taxon>
        <taxon>Bacillati</taxon>
        <taxon>Bacillota</taxon>
        <taxon>Bacilli</taxon>
        <taxon>Bacillales</taxon>
        <taxon>Staphylococcaceae</taxon>
        <taxon>Macrococcus</taxon>
    </lineage>
</organism>
<dbReference type="RefSeq" id="WP_133452660.1">
    <property type="nucleotide sequence ID" value="NZ_SCWF01000020.1"/>
</dbReference>
<dbReference type="InterPro" id="IPR000989">
    <property type="entry name" value="Rep"/>
</dbReference>
<evidence type="ECO:0000313" key="3">
    <source>
        <dbReference type="EMBL" id="TDM12164.1"/>
    </source>
</evidence>
<dbReference type="EMBL" id="SCWF01000020">
    <property type="protein sequence ID" value="TDM12164.1"/>
    <property type="molecule type" value="Genomic_DNA"/>
</dbReference>
<evidence type="ECO:0000313" key="4">
    <source>
        <dbReference type="Proteomes" id="UP000294843"/>
    </source>
</evidence>
<keyword evidence="2" id="KW-0235">DNA replication</keyword>
<comment type="similarity">
    <text evidence="1">Belongs to the Gram-positive plasmids replication protein type 1 family.</text>
</comment>
<dbReference type="Proteomes" id="UP000294843">
    <property type="component" value="Unassembled WGS sequence"/>
</dbReference>
<comment type="caution">
    <text evidence="3">The sequence shown here is derived from an EMBL/GenBank/DDBJ whole genome shotgun (WGS) entry which is preliminary data.</text>
</comment>
<keyword evidence="4" id="KW-1185">Reference proteome</keyword>
<sequence length="258" mass="30570">MHFYNTRENVENQETEILHDYTKSGKERPWRQKKLSNVSYAEILTMLQIKKAKNVRECGKVLEFKAQDDGYLKLYKTWFCKSKLCPVCNWRRAMKNSWQAQRVVEEVIKEKPKARWLFLTLSNRNSIDGFSMDQSIRELTKSFHRLMKYKKVEKNLIGFMRTTEVTVNKKDGSYNQHMHVLLCVEASYFNSKENYIEQSEWVQLWKKALKINYKPVAHVKAIKANKKNDSAIVSAIKETSKYSVKESDYLTDDVEKNK</sequence>
<dbReference type="AlphaFoldDB" id="A0A4R6BUY2"/>
<reference evidence="3 4" key="1">
    <citation type="submission" date="2019-01" db="EMBL/GenBank/DDBJ databases">
        <title>Draft genome sequences of the type strains of six Macrococcus species.</title>
        <authorList>
            <person name="Mazhar S."/>
            <person name="Altermann E."/>
            <person name="Hill C."/>
            <person name="Mcauliffe O."/>
        </authorList>
    </citation>
    <scope>NUCLEOTIDE SEQUENCE [LARGE SCALE GENOMIC DNA]</scope>
    <source>
        <strain evidence="3 4">ATCC 51825</strain>
    </source>
</reference>
<dbReference type="OrthoDB" id="5540934at2"/>
<feature type="non-terminal residue" evidence="3">
    <location>
        <position position="258"/>
    </location>
</feature>